<dbReference type="PROSITE" id="PS50119">
    <property type="entry name" value="ZF_BBOX"/>
    <property type="match status" value="1"/>
</dbReference>
<dbReference type="GO" id="GO:0008168">
    <property type="term" value="F:methyltransferase activity"/>
    <property type="evidence" value="ECO:0007669"/>
    <property type="project" value="UniProtKB-KW"/>
</dbReference>
<feature type="compositionally biased region" description="Polar residues" evidence="7">
    <location>
        <begin position="71"/>
        <end position="86"/>
    </location>
</feature>
<dbReference type="GO" id="GO:0008094">
    <property type="term" value="F:ATP-dependent activity, acting on DNA"/>
    <property type="evidence" value="ECO:0007669"/>
    <property type="project" value="TreeGrafter"/>
</dbReference>
<evidence type="ECO:0000313" key="10">
    <source>
        <dbReference type="EMBL" id="AEO64509.1"/>
    </source>
</evidence>
<gene>
    <name evidence="10" type="ORF">THITE_2110704</name>
</gene>
<name>G2QU48_THETT</name>
<dbReference type="GO" id="GO:0032259">
    <property type="term" value="P:methylation"/>
    <property type="evidence" value="ECO:0007669"/>
    <property type="project" value="UniProtKB-KW"/>
</dbReference>
<keyword evidence="1" id="KW-0489">Methyltransferase</keyword>
<dbReference type="InterPro" id="IPR001525">
    <property type="entry name" value="C5_MeTfrase"/>
</dbReference>
<dbReference type="InterPro" id="IPR000330">
    <property type="entry name" value="SNF2_N"/>
</dbReference>
<dbReference type="InterPro" id="IPR050628">
    <property type="entry name" value="SNF2_RAD54_helicase_TF"/>
</dbReference>
<organism evidence="10 11">
    <name type="scientific">Thermothielavioides terrestris (strain ATCC 38088 / NRRL 8126)</name>
    <name type="common">Thielavia terrestris</name>
    <dbReference type="NCBI Taxonomy" id="578455"/>
    <lineage>
        <taxon>Eukaryota</taxon>
        <taxon>Fungi</taxon>
        <taxon>Dikarya</taxon>
        <taxon>Ascomycota</taxon>
        <taxon>Pezizomycotina</taxon>
        <taxon>Sordariomycetes</taxon>
        <taxon>Sordariomycetidae</taxon>
        <taxon>Sordariales</taxon>
        <taxon>Chaetomiaceae</taxon>
        <taxon>Thermothielavioides</taxon>
        <taxon>Thermothielavioides terrestris</taxon>
    </lineage>
</organism>
<dbReference type="GO" id="GO:0006281">
    <property type="term" value="P:DNA repair"/>
    <property type="evidence" value="ECO:0007669"/>
    <property type="project" value="TreeGrafter"/>
</dbReference>
<evidence type="ECO:0000256" key="1">
    <source>
        <dbReference type="ARBA" id="ARBA00022603"/>
    </source>
</evidence>
<dbReference type="EMBL" id="CP003009">
    <property type="protein sequence ID" value="AEO64509.1"/>
    <property type="molecule type" value="Genomic_DNA"/>
</dbReference>
<dbReference type="KEGG" id="ttt:THITE_2110704"/>
<dbReference type="InterPro" id="IPR001841">
    <property type="entry name" value="Znf_RING"/>
</dbReference>
<feature type="compositionally biased region" description="Basic and acidic residues" evidence="7">
    <location>
        <begin position="269"/>
        <end position="293"/>
    </location>
</feature>
<keyword evidence="11" id="KW-1185">Reference proteome</keyword>
<reference evidence="10 11" key="1">
    <citation type="journal article" date="2011" name="Nat. Biotechnol.">
        <title>Comparative genomic analysis of the thermophilic biomass-degrading fungi Myceliophthora thermophila and Thielavia terrestris.</title>
        <authorList>
            <person name="Berka R.M."/>
            <person name="Grigoriev I.V."/>
            <person name="Otillar R."/>
            <person name="Salamov A."/>
            <person name="Grimwood J."/>
            <person name="Reid I."/>
            <person name="Ishmael N."/>
            <person name="John T."/>
            <person name="Darmond C."/>
            <person name="Moisan M.-C."/>
            <person name="Henrissat B."/>
            <person name="Coutinho P.M."/>
            <person name="Lombard V."/>
            <person name="Natvig D.O."/>
            <person name="Lindquist E."/>
            <person name="Schmutz J."/>
            <person name="Lucas S."/>
            <person name="Harris P."/>
            <person name="Powlowski J."/>
            <person name="Bellemare A."/>
            <person name="Taylor D."/>
            <person name="Butler G."/>
            <person name="de Vries R.P."/>
            <person name="Allijn I.E."/>
            <person name="van den Brink J."/>
            <person name="Ushinsky S."/>
            <person name="Storms R."/>
            <person name="Powell A.J."/>
            <person name="Paulsen I.T."/>
            <person name="Elbourne L.D.H."/>
            <person name="Baker S.E."/>
            <person name="Magnuson J."/>
            <person name="LaBoissiere S."/>
            <person name="Clutterbuck A.J."/>
            <person name="Martinez D."/>
            <person name="Wogulis M."/>
            <person name="de Leon A.L."/>
            <person name="Rey M.W."/>
            <person name="Tsang A."/>
        </authorList>
    </citation>
    <scope>NUCLEOTIDE SEQUENCE [LARGE SCALE GENOMIC DNA]</scope>
    <source>
        <strain evidence="11">ATCC 38088 / NRRL 8126</strain>
    </source>
</reference>
<accession>G2QU48</accession>
<keyword evidence="6" id="KW-0862">Zinc</keyword>
<dbReference type="Proteomes" id="UP000008181">
    <property type="component" value="Chromosome 1"/>
</dbReference>
<dbReference type="PANTHER" id="PTHR45626:SF26">
    <property type="entry name" value="FAMILY HELICASE, PUTATIVE (AFU_ORTHOLOGUE AFUA_2G09120)-RELATED"/>
    <property type="match status" value="1"/>
</dbReference>
<feature type="region of interest" description="Disordered" evidence="7">
    <location>
        <begin position="1"/>
        <end position="126"/>
    </location>
</feature>
<evidence type="ECO:0008006" key="12">
    <source>
        <dbReference type="Google" id="ProtNLM"/>
    </source>
</evidence>
<dbReference type="GeneID" id="11517211"/>
<dbReference type="CDD" id="cd18793">
    <property type="entry name" value="SF2_C_SNF"/>
    <property type="match status" value="1"/>
</dbReference>
<dbReference type="Pfam" id="PF00176">
    <property type="entry name" value="SNF2-rel_dom"/>
    <property type="match status" value="1"/>
</dbReference>
<dbReference type="Gene3D" id="3.40.50.300">
    <property type="entry name" value="P-loop containing nucleotide triphosphate hydrolases"/>
    <property type="match status" value="2"/>
</dbReference>
<keyword evidence="5" id="KW-0067">ATP-binding</keyword>
<evidence type="ECO:0000256" key="7">
    <source>
        <dbReference type="SAM" id="MobiDB-lite"/>
    </source>
</evidence>
<dbReference type="Gene3D" id="3.40.50.150">
    <property type="entry name" value="Vaccinia Virus protein VP39"/>
    <property type="match status" value="1"/>
</dbReference>
<feature type="compositionally biased region" description="Acidic residues" evidence="7">
    <location>
        <begin position="40"/>
        <end position="51"/>
    </location>
</feature>
<evidence type="ECO:0000256" key="4">
    <source>
        <dbReference type="ARBA" id="ARBA00022801"/>
    </source>
</evidence>
<dbReference type="GO" id="GO:0005634">
    <property type="term" value="C:nucleus"/>
    <property type="evidence" value="ECO:0007669"/>
    <property type="project" value="TreeGrafter"/>
</dbReference>
<dbReference type="GO" id="GO:0008270">
    <property type="term" value="F:zinc ion binding"/>
    <property type="evidence" value="ECO:0007669"/>
    <property type="project" value="UniProtKB-KW"/>
</dbReference>
<evidence type="ECO:0000256" key="5">
    <source>
        <dbReference type="ARBA" id="ARBA00022840"/>
    </source>
</evidence>
<evidence type="ECO:0000259" key="8">
    <source>
        <dbReference type="PROSITE" id="PS50089"/>
    </source>
</evidence>
<proteinExistence type="predicted"/>
<dbReference type="HOGENOM" id="CLU_000796_0_0_1"/>
<dbReference type="Pfam" id="PF00145">
    <property type="entry name" value="DNA_methylase"/>
    <property type="match status" value="1"/>
</dbReference>
<dbReference type="InterPro" id="IPR027417">
    <property type="entry name" value="P-loop_NTPase"/>
</dbReference>
<dbReference type="GO" id="GO:0005524">
    <property type="term" value="F:ATP binding"/>
    <property type="evidence" value="ECO:0007669"/>
    <property type="project" value="UniProtKB-KW"/>
</dbReference>
<feature type="domain" description="RING-type" evidence="8">
    <location>
        <begin position="2201"/>
        <end position="2237"/>
    </location>
</feature>
<feature type="region of interest" description="Disordered" evidence="7">
    <location>
        <begin position="1578"/>
        <end position="1608"/>
    </location>
</feature>
<dbReference type="OrthoDB" id="423221at2759"/>
<keyword evidence="4" id="KW-0378">Hydrolase</keyword>
<keyword evidence="6" id="KW-0479">Metal-binding</keyword>
<dbReference type="GO" id="GO:0016787">
    <property type="term" value="F:hydrolase activity"/>
    <property type="evidence" value="ECO:0007669"/>
    <property type="project" value="UniProtKB-KW"/>
</dbReference>
<dbReference type="InterPro" id="IPR014001">
    <property type="entry name" value="Helicase_ATP-bd"/>
</dbReference>
<dbReference type="PROSITE" id="PS50089">
    <property type="entry name" value="ZF_RING_2"/>
    <property type="match status" value="1"/>
</dbReference>
<dbReference type="STRING" id="578455.G2QU48"/>
<dbReference type="eggNOG" id="KOG1002">
    <property type="taxonomic scope" value="Eukaryota"/>
</dbReference>
<keyword evidence="3" id="KW-0547">Nucleotide-binding</keyword>
<feature type="domain" description="B box-type" evidence="9">
    <location>
        <begin position="676"/>
        <end position="721"/>
    </location>
</feature>
<evidence type="ECO:0000313" key="11">
    <source>
        <dbReference type="Proteomes" id="UP000008181"/>
    </source>
</evidence>
<dbReference type="InterPro" id="IPR029063">
    <property type="entry name" value="SAM-dependent_MTases_sf"/>
</dbReference>
<dbReference type="InterPro" id="IPR000315">
    <property type="entry name" value="Znf_B-box"/>
</dbReference>
<dbReference type="SUPFAM" id="SSF53335">
    <property type="entry name" value="S-adenosyl-L-methionine-dependent methyltransferases"/>
    <property type="match status" value="1"/>
</dbReference>
<keyword evidence="6" id="KW-0863">Zinc-finger</keyword>
<feature type="region of interest" description="Disordered" evidence="7">
    <location>
        <begin position="260"/>
        <end position="293"/>
    </location>
</feature>
<keyword evidence="2" id="KW-0808">Transferase</keyword>
<dbReference type="SUPFAM" id="SSF52540">
    <property type="entry name" value="P-loop containing nucleoside triphosphate hydrolases"/>
    <property type="match status" value="2"/>
</dbReference>
<protein>
    <recommendedName>
        <fullName evidence="12">Helicase ATP-binding domain-containing protein</fullName>
    </recommendedName>
</protein>
<sequence length="2450" mass="269812">MAPKKAKLPSAGGKSDGSSPSEEPQGNLPGPQGLKRSADDLTDDENPDEVNGEGLRPSTKKQKVAFADEVTASSSSPLNRESSTPGADSGYFSPQEDSDVDDAASDACGESANERPRGPIDTSLPPMSDVREMFGDMVSRLGPGALQSKPVKLNVATLCSGTDAPIFALNLIQDAMQALSFGAGFEFEHLFSCEIEPFKQGFIRRNLPHGTLIFRDVVELASAKGQATTAGGAKAAIPAKPLDILFAGCSCVDYSNMNQNKPSESAPTLDRHLKKDGNKGSTRKAPEEQGGEDVRVPVEIDDDFVKDLDQGLDELLRVSAGESARTFFAAIKLITALRPKLIILENVAGAPWSMYTHKIFPKIGYLAHHEKLDSKYFYLPQTRQRGYLVAIDATHFGEDLAHEITSAWPGQLYKCKRRPSAPVSAFLQPPDAPATIQAKAEMESRPPCNADWSLCQLRHADTRRNKDLRRDDNPFSKKAMRNGRVIFASFPSHSWRPFWQAQVPRIVDLMDIVVAILLARGADLAFKTGMVDASQNVDRLPYVVGSGRRGLKTLGIVGCITPNGLPIVTDLMRPITGTETLALQGLPIDELVISTETQAQLRDLAGNAMSVTVVGAVTLALLHAVAQAAPSQLNQISSVQLSPGLYLVPPRGESLGLGRPSGITLDAGKLLAFATKMVRVCYCFAPAGKVLECTACGVTACSACRGNPEHDFVARHATGPELSAGPGKTELRDYLPHALALPIPPSTIQYGLTSVKEELYRKVVSDALAKDAMYYFEDIKITEVVTVCYKSSCSIARLVLSPDSGCHWYIYIAPWHPERAQLSGAFDFDQPVARGRLSSGDSVPQWSIWTLGEVKLKLRLASNAAGALVASDLSLAGDHSDGSPPCASLLAWKKVVESKVCGAYLHHPDCGTAGCALRIKQGSAPATRVFMMWESAGLRNPALDHFVWTETVRRMEPHEYRETLLHARPALAWNLKSDPGLVDVFWPGYWSTAPTADDAPEPARPMPPVGDLVQVHWGSSETIRQAACHAQQGALVARMPVLATVDATFRDFPLSAYRLPNIKFCETSETNDGFHVIPASRSDAFLKAFAFLSTEVRLSRAPEDVHAYPHLHGDWVLVDHCRECSVTPPKITVYTKANRKTKANVEKKPTKAIIEDPDEAARFERHFQDLPRAMAVAARLRRLDGGFVTMDMRIMLQPKTLSSRALGYLLQAHGTPSRGLLALRKAAETSFRVILDYSASRPTAGFAPFSESVRPCGAKYSAGIDLAGKFHPPEEGPPRFCRTDNKGIEIRHELRASQKDAVNWMLQREQVPLDFVKSEIEEEVVAPLNVRIVGKAEWANRFPYSSRGGVVAHEIGYGKTVVTLALLDYMRKFDAAESVDERKEKVDSAWAEELPSPFQLCGSAGAAYSNLKADTFFFHLSATLVIVPKHITDQWAAEIVKFLGLKKPQVLLIKSVAAWYDKYRLEELQKAEIIIVSSGVIGNAFFERLQTVAGRGPDYPKGLSGRTLEAWYRQALRNHRILTACYLAGRAAGIPHAQLMSTIWGVLLPGLIEKQQAEIDELVEKQVQEIDRQLYKKAAKGSGTSSKQGGGRQRAGVKDDEEETKPSLGAADWNITSLHNCSFARVVWDECSYDEGGLVPLFVANVVANAKWLLSGTPKLFALEQVCKIASVFGIHVARPEPRMLPGLPAVTKGPELDPMSKSEEFHVYSSRVRSAALACERHSCAQAFVASYFRANALEEELEIPFEEHVRPVTMSTFNSARYYLLNQEVLDADFDYAALPAHARGEVVMRGSDLACRDGRAAAKMLMGLLACGLGGDGGSADVLKCDLLRRYDVLSDQMKMLWDKMMWLRLWITELRRREFGDSKLPDQARESLARVDALCAGLSGALKGDGDFEEFGGKEMFRREAAVVAALQEADLAAPFDADLGMDLLRLEWQTHFSQNWQDRYRKDKALYTWLDFFQIDKPTFYRLKRYQLLLLVEDICWLRYKVDRRATPLNDRLPEVDFLRDALAVGANAVARSIPPNIDALAANDALVLNDLTDDQLRQFLRACVEMKPAPPTWQQAKGSFEVGIPRGKRVKEWLQERALERNLKLNATQTADQLKEALWRHEQGLAACEHYRDGRAPPDRYRDMESATAACSAKPGPQVNATNEELKRTMVHLTKTLEDLRTTRLEAKFVPEFSSVADADDRDCVVKEKSCDCCRQPLSSASSSFLVVACGHFLCATCKSASRFYCPAKDCQAFIRQRPVLRCSEVPRPSDDGPRGKAGCVAEMIKNEIPRDEFVVVFAQYGPLIDALAKAFKEAGLSCLNLATLSDDKISSNLENFKSGKAGQILLLDMDSETSAGSNLTIATHVIFANPYVHNDEEHQARTIRQARGRCIRTGQTKLVHVYHFIVPGTIEEETLRKSCRDSPAVRDFFQNCGSIPWWLDDEMVENKAGRSDAQPSEEA</sequence>
<dbReference type="InterPro" id="IPR049730">
    <property type="entry name" value="SNF2/RAD54-like_C"/>
</dbReference>
<evidence type="ECO:0000256" key="6">
    <source>
        <dbReference type="PROSITE-ProRule" id="PRU00024"/>
    </source>
</evidence>
<dbReference type="SMART" id="SM00487">
    <property type="entry name" value="DEXDc"/>
    <property type="match status" value="1"/>
</dbReference>
<evidence type="ECO:0000256" key="2">
    <source>
        <dbReference type="ARBA" id="ARBA00022679"/>
    </source>
</evidence>
<dbReference type="RefSeq" id="XP_003650845.1">
    <property type="nucleotide sequence ID" value="XM_003650797.1"/>
</dbReference>
<dbReference type="PANTHER" id="PTHR45626">
    <property type="entry name" value="TRANSCRIPTION TERMINATION FACTOR 2-RELATED"/>
    <property type="match status" value="1"/>
</dbReference>
<evidence type="ECO:0000256" key="3">
    <source>
        <dbReference type="ARBA" id="ARBA00022741"/>
    </source>
</evidence>
<evidence type="ECO:0000259" key="9">
    <source>
        <dbReference type="PROSITE" id="PS50119"/>
    </source>
</evidence>